<dbReference type="Pfam" id="PF10253">
    <property type="entry name" value="PRCC"/>
    <property type="match status" value="1"/>
</dbReference>
<feature type="compositionally biased region" description="Low complexity" evidence="1">
    <location>
        <begin position="232"/>
        <end position="244"/>
    </location>
</feature>
<feature type="region of interest" description="Disordered" evidence="1">
    <location>
        <begin position="410"/>
        <end position="437"/>
    </location>
</feature>
<feature type="compositionally biased region" description="Gly residues" evidence="1">
    <location>
        <begin position="162"/>
        <end position="173"/>
    </location>
</feature>
<dbReference type="PANTHER" id="PTHR13621:SF2">
    <property type="entry name" value="PROLINE-RICH PROTEIN PRCC"/>
    <property type="match status" value="1"/>
</dbReference>
<dbReference type="EMBL" id="PDNB01000095">
    <property type="protein sequence ID" value="PGH09044.1"/>
    <property type="molecule type" value="Genomic_DNA"/>
</dbReference>
<dbReference type="OrthoDB" id="2555634at2759"/>
<sequence>MALVSYSDSEGSDSESTPSIQAVEKKRPPPQTPTITDPNSSKPTFQPLVDRRNPRKILVNLPDTGKSADSDAQGTDDGDDDGPAKKRARIGGGGGAFSGFNSFLPAPKRTGPVKAGADKKGDGTGPARKVFSLKTGAEPGFDRQADAQMKWDMSNGAAAGATGAGADGIGGENGVTTPGAEKMEDKPEQKSEIKPKGNAMMFKPLSVARGVNKKKRTTAIPPPSTSSGNADKAAGSSTTTTQQAKTEDTVSRPAPKPKVSLFGLGREEEQVARVPQASSSTYEPLIYNTPSDAQSLGPNPSTTTPARQPSEPPAPPQPQQPQTLASIADDLNLSRAEKRQLLGRQGFSGPSNATATQNPNIITFNTDQEYTSNAAYLMNASEAELAAQQHNPVRSIAPGKHSLQQLVNAASNQREALEESFAAGKRNKKEAGSRYGW</sequence>
<protein>
    <recommendedName>
        <fullName evidence="4">Mitotic checkpoint regulator, MAD2B-interacting-domain-containing protein</fullName>
    </recommendedName>
</protein>
<organism evidence="2 3">
    <name type="scientific">Helicocarpus griseus UAMH5409</name>
    <dbReference type="NCBI Taxonomy" id="1447875"/>
    <lineage>
        <taxon>Eukaryota</taxon>
        <taxon>Fungi</taxon>
        <taxon>Dikarya</taxon>
        <taxon>Ascomycota</taxon>
        <taxon>Pezizomycotina</taxon>
        <taxon>Eurotiomycetes</taxon>
        <taxon>Eurotiomycetidae</taxon>
        <taxon>Onygenales</taxon>
        <taxon>Ajellomycetaceae</taxon>
        <taxon>Helicocarpus</taxon>
    </lineage>
</organism>
<evidence type="ECO:0008006" key="4">
    <source>
        <dbReference type="Google" id="ProtNLM"/>
    </source>
</evidence>
<reference evidence="2 3" key="1">
    <citation type="submission" date="2017-10" db="EMBL/GenBank/DDBJ databases">
        <title>Comparative genomics in systemic dimorphic fungi from Ajellomycetaceae.</title>
        <authorList>
            <person name="Munoz J.F."/>
            <person name="Mcewen J.G."/>
            <person name="Clay O.K."/>
            <person name="Cuomo C.A."/>
        </authorList>
    </citation>
    <scope>NUCLEOTIDE SEQUENCE [LARGE SCALE GENOMIC DNA]</scope>
    <source>
        <strain evidence="2 3">UAMH5409</strain>
    </source>
</reference>
<dbReference type="STRING" id="1447875.A0A2B7XBL5"/>
<dbReference type="PANTHER" id="PTHR13621">
    <property type="entry name" value="PROLINE-RICH PROTEIN PRCC"/>
    <property type="match status" value="1"/>
</dbReference>
<dbReference type="AlphaFoldDB" id="A0A2B7XBL5"/>
<feature type="compositionally biased region" description="Basic and acidic residues" evidence="1">
    <location>
        <begin position="181"/>
        <end position="195"/>
    </location>
</feature>
<feature type="compositionally biased region" description="Polar residues" evidence="1">
    <location>
        <begin position="276"/>
        <end position="304"/>
    </location>
</feature>
<evidence type="ECO:0000256" key="1">
    <source>
        <dbReference type="SAM" id="MobiDB-lite"/>
    </source>
</evidence>
<feature type="region of interest" description="Disordered" evidence="1">
    <location>
        <begin position="1"/>
        <end position="140"/>
    </location>
</feature>
<accession>A0A2B7XBL5</accession>
<comment type="caution">
    <text evidence="2">The sequence shown here is derived from an EMBL/GenBank/DDBJ whole genome shotgun (WGS) entry which is preliminary data.</text>
</comment>
<feature type="compositionally biased region" description="Polar residues" evidence="1">
    <location>
        <begin position="33"/>
        <end position="44"/>
    </location>
</feature>
<proteinExistence type="predicted"/>
<evidence type="ECO:0000313" key="3">
    <source>
        <dbReference type="Proteomes" id="UP000223968"/>
    </source>
</evidence>
<dbReference type="Proteomes" id="UP000223968">
    <property type="component" value="Unassembled WGS sequence"/>
</dbReference>
<feature type="compositionally biased region" description="Polar residues" evidence="1">
    <location>
        <begin position="348"/>
        <end position="359"/>
    </location>
</feature>
<feature type="compositionally biased region" description="Pro residues" evidence="1">
    <location>
        <begin position="310"/>
        <end position="319"/>
    </location>
</feature>
<name>A0A2B7XBL5_9EURO</name>
<feature type="region of interest" description="Disordered" evidence="1">
    <location>
        <begin position="161"/>
        <end position="359"/>
    </location>
</feature>
<dbReference type="InterPro" id="IPR018800">
    <property type="entry name" value="PRCC"/>
</dbReference>
<feature type="compositionally biased region" description="Low complexity" evidence="1">
    <location>
        <begin position="1"/>
        <end position="19"/>
    </location>
</feature>
<evidence type="ECO:0000313" key="2">
    <source>
        <dbReference type="EMBL" id="PGH09044.1"/>
    </source>
</evidence>
<dbReference type="GO" id="GO:0005634">
    <property type="term" value="C:nucleus"/>
    <property type="evidence" value="ECO:0007669"/>
    <property type="project" value="TreeGrafter"/>
</dbReference>
<keyword evidence="3" id="KW-1185">Reference proteome</keyword>
<gene>
    <name evidence="2" type="ORF">AJ79_05773</name>
</gene>